<dbReference type="CDD" id="cd00090">
    <property type="entry name" value="HTH_ARSR"/>
    <property type="match status" value="1"/>
</dbReference>
<gene>
    <name evidence="5" type="ORF">BJ981_006809</name>
</gene>
<proteinExistence type="predicted"/>
<dbReference type="InterPro" id="IPR036388">
    <property type="entry name" value="WH-like_DNA-bd_sf"/>
</dbReference>
<evidence type="ECO:0000313" key="6">
    <source>
        <dbReference type="Proteomes" id="UP000588112"/>
    </source>
</evidence>
<keyword evidence="3" id="KW-0804">Transcription</keyword>
<dbReference type="PRINTS" id="PR00778">
    <property type="entry name" value="HTHARSR"/>
</dbReference>
<dbReference type="Gene3D" id="1.10.10.10">
    <property type="entry name" value="Winged helix-like DNA-binding domain superfamily/Winged helix DNA-binding domain"/>
    <property type="match status" value="1"/>
</dbReference>
<accession>A0A7W9DV42</accession>
<evidence type="ECO:0000256" key="3">
    <source>
        <dbReference type="ARBA" id="ARBA00023163"/>
    </source>
</evidence>
<dbReference type="Proteomes" id="UP000588112">
    <property type="component" value="Unassembled WGS sequence"/>
</dbReference>
<reference evidence="5 6" key="1">
    <citation type="submission" date="2020-08" db="EMBL/GenBank/DDBJ databases">
        <title>Sequencing the genomes of 1000 actinobacteria strains.</title>
        <authorList>
            <person name="Klenk H.-P."/>
        </authorList>
    </citation>
    <scope>NUCLEOTIDE SEQUENCE [LARGE SCALE GENOMIC DNA]</scope>
    <source>
        <strain evidence="5 6">DSM 45790</strain>
    </source>
</reference>
<comment type="caution">
    <text evidence="5">The sequence shown here is derived from an EMBL/GenBank/DDBJ whole genome shotgun (WGS) entry which is preliminary data.</text>
</comment>
<evidence type="ECO:0000256" key="1">
    <source>
        <dbReference type="ARBA" id="ARBA00023015"/>
    </source>
</evidence>
<dbReference type="Pfam" id="PF12840">
    <property type="entry name" value="HTH_20"/>
    <property type="match status" value="1"/>
</dbReference>
<dbReference type="InterPro" id="IPR001845">
    <property type="entry name" value="HTH_ArsR_DNA-bd_dom"/>
</dbReference>
<keyword evidence="1" id="KW-0805">Transcription regulation</keyword>
<evidence type="ECO:0000313" key="5">
    <source>
        <dbReference type="EMBL" id="MBB5631045.1"/>
    </source>
</evidence>
<keyword evidence="2" id="KW-0238">DNA-binding</keyword>
<evidence type="ECO:0000259" key="4">
    <source>
        <dbReference type="SMART" id="SM00418"/>
    </source>
</evidence>
<dbReference type="InterPro" id="IPR036390">
    <property type="entry name" value="WH_DNA-bd_sf"/>
</dbReference>
<dbReference type="AlphaFoldDB" id="A0A7W9DV42"/>
<keyword evidence="6" id="KW-1185">Reference proteome</keyword>
<dbReference type="SUPFAM" id="SSF46785">
    <property type="entry name" value="Winged helix' DNA-binding domain"/>
    <property type="match status" value="1"/>
</dbReference>
<dbReference type="PANTHER" id="PTHR43132">
    <property type="entry name" value="ARSENICAL RESISTANCE OPERON REPRESSOR ARSR-RELATED"/>
    <property type="match status" value="1"/>
</dbReference>
<name>A0A7W9DV42_9ACTN</name>
<dbReference type="GO" id="GO:0003677">
    <property type="term" value="F:DNA binding"/>
    <property type="evidence" value="ECO:0007669"/>
    <property type="project" value="UniProtKB-KW"/>
</dbReference>
<dbReference type="RefSeq" id="WP_184617400.1">
    <property type="nucleotide sequence ID" value="NZ_BOOS01000061.1"/>
</dbReference>
<evidence type="ECO:0000256" key="2">
    <source>
        <dbReference type="ARBA" id="ARBA00023125"/>
    </source>
</evidence>
<dbReference type="SMART" id="SM00418">
    <property type="entry name" value="HTH_ARSR"/>
    <property type="match status" value="1"/>
</dbReference>
<dbReference type="InterPro" id="IPR051011">
    <property type="entry name" value="Metal_resp_trans_reg"/>
</dbReference>
<feature type="domain" description="HTH arsR-type" evidence="4">
    <location>
        <begin position="253"/>
        <end position="328"/>
    </location>
</feature>
<sequence>MLRVHFTAEDLARTRVAASPWPYAEALLATRLLGRRDGTGIFDGWRRQVRRRLGPGVRLLGRLYPGHGLMLDLFTMVGPGSSLEESLDRLMSAPRAQLRHELCVLGGRDLPARVADLAAGDATALAELADGIREVGCALDPGHNGAAAYLDAVNALHARDLCTGGVEKLLAGLHHSMVWRFPVLRISDKPDVTYDFHLGGRGLTAIPSLFCWPTPVFLWDPFDDAAPALLLYPAVGTLADFAEAWSPPGGGPQALRTLLGRTRAAVLETVDVAATTTEIARRLGISLPSASQHATALRDAGLVASRRTGPAVHHTLTPLGRDLLQGDRPGRGVRSGRR</sequence>
<dbReference type="EMBL" id="JACHBR010000002">
    <property type="protein sequence ID" value="MBB5631045.1"/>
    <property type="molecule type" value="Genomic_DNA"/>
</dbReference>
<organism evidence="5 6">
    <name type="scientific">Sphaerisporangium krabiense</name>
    <dbReference type="NCBI Taxonomy" id="763782"/>
    <lineage>
        <taxon>Bacteria</taxon>
        <taxon>Bacillati</taxon>
        <taxon>Actinomycetota</taxon>
        <taxon>Actinomycetes</taxon>
        <taxon>Streptosporangiales</taxon>
        <taxon>Streptosporangiaceae</taxon>
        <taxon>Sphaerisporangium</taxon>
    </lineage>
</organism>
<dbReference type="InterPro" id="IPR011991">
    <property type="entry name" value="ArsR-like_HTH"/>
</dbReference>
<protein>
    <recommendedName>
        <fullName evidence="4">HTH arsR-type domain-containing protein</fullName>
    </recommendedName>
</protein>
<dbReference type="PANTHER" id="PTHR43132:SF8">
    <property type="entry name" value="HTH-TYPE TRANSCRIPTIONAL REGULATOR KMTR"/>
    <property type="match status" value="1"/>
</dbReference>
<dbReference type="GO" id="GO:0003700">
    <property type="term" value="F:DNA-binding transcription factor activity"/>
    <property type="evidence" value="ECO:0007669"/>
    <property type="project" value="InterPro"/>
</dbReference>